<proteinExistence type="predicted"/>
<evidence type="ECO:0000313" key="1">
    <source>
        <dbReference type="EMBL" id="GAI86295.1"/>
    </source>
</evidence>
<sequence length="92" mass="10857">GKFGERHDIIVDSEYTKSNEFTVERWYNAVTKEYGITRILFHKRQTIKDKQDSPNTFCGIASHITEDGRMYLWKFLELSLLMNPDVQSQQPD</sequence>
<accession>X1TFB5</accession>
<comment type="caution">
    <text evidence="1">The sequence shown here is derived from an EMBL/GenBank/DDBJ whole genome shotgun (WGS) entry which is preliminary data.</text>
</comment>
<gene>
    <name evidence="1" type="ORF">S12H4_15176</name>
</gene>
<name>X1TFB5_9ZZZZ</name>
<reference evidence="1" key="1">
    <citation type="journal article" date="2014" name="Front. Microbiol.">
        <title>High frequency of phylogenetically diverse reductive dehalogenase-homologous genes in deep subseafloor sedimentary metagenomes.</title>
        <authorList>
            <person name="Kawai M."/>
            <person name="Futagami T."/>
            <person name="Toyoda A."/>
            <person name="Takaki Y."/>
            <person name="Nishi S."/>
            <person name="Hori S."/>
            <person name="Arai W."/>
            <person name="Tsubouchi T."/>
            <person name="Morono Y."/>
            <person name="Uchiyama I."/>
            <person name="Ito T."/>
            <person name="Fujiyama A."/>
            <person name="Inagaki F."/>
            <person name="Takami H."/>
        </authorList>
    </citation>
    <scope>NUCLEOTIDE SEQUENCE</scope>
    <source>
        <strain evidence="1">Expedition CK06-06</strain>
    </source>
</reference>
<organism evidence="1">
    <name type="scientific">marine sediment metagenome</name>
    <dbReference type="NCBI Taxonomy" id="412755"/>
    <lineage>
        <taxon>unclassified sequences</taxon>
        <taxon>metagenomes</taxon>
        <taxon>ecological metagenomes</taxon>
    </lineage>
</organism>
<dbReference type="AlphaFoldDB" id="X1TFB5"/>
<dbReference type="EMBL" id="BARW01007273">
    <property type="protein sequence ID" value="GAI86295.1"/>
    <property type="molecule type" value="Genomic_DNA"/>
</dbReference>
<protein>
    <submittedName>
        <fullName evidence="1">Uncharacterized protein</fullName>
    </submittedName>
</protein>
<feature type="non-terminal residue" evidence="1">
    <location>
        <position position="1"/>
    </location>
</feature>